<name>A0A3B0ZA16_9ZZZZ</name>
<evidence type="ECO:0000313" key="2">
    <source>
        <dbReference type="EMBL" id="VAW77516.1"/>
    </source>
</evidence>
<dbReference type="CDD" id="cd15482">
    <property type="entry name" value="Sialidase_non-viral"/>
    <property type="match status" value="1"/>
</dbReference>
<dbReference type="PANTHER" id="PTHR43752">
    <property type="entry name" value="BNR/ASP-BOX REPEAT FAMILY PROTEIN"/>
    <property type="match status" value="1"/>
</dbReference>
<dbReference type="PANTHER" id="PTHR43752:SF2">
    <property type="entry name" value="BNR_ASP-BOX REPEAT FAMILY PROTEIN"/>
    <property type="match status" value="1"/>
</dbReference>
<dbReference type="InterPro" id="IPR011040">
    <property type="entry name" value="Sialidase"/>
</dbReference>
<feature type="domain" description="Sialidase" evidence="1">
    <location>
        <begin position="60"/>
        <end position="326"/>
    </location>
</feature>
<reference evidence="2" key="1">
    <citation type="submission" date="2018-06" db="EMBL/GenBank/DDBJ databases">
        <authorList>
            <person name="Zhirakovskaya E."/>
        </authorList>
    </citation>
    <scope>NUCLEOTIDE SEQUENCE</scope>
</reference>
<organism evidence="2">
    <name type="scientific">hydrothermal vent metagenome</name>
    <dbReference type="NCBI Taxonomy" id="652676"/>
    <lineage>
        <taxon>unclassified sequences</taxon>
        <taxon>metagenomes</taxon>
        <taxon>ecological metagenomes</taxon>
    </lineage>
</organism>
<evidence type="ECO:0000259" key="1">
    <source>
        <dbReference type="Pfam" id="PF13088"/>
    </source>
</evidence>
<sequence>MLVNRLVFRRMLSWVAETRSRLSAGPTQNPDEAVVADGFIFSRSPHAMSHASTIAASGDRLVAAWFGGSLESRPDVGILVSLNDGDGWSTPTVVANGKQSNGIRHACWNPVLFQPASGPLLLFYKVGKNPRTWWGMCMQSSDNGLTWNTPKRLADGILGPIKNKPVQLASGEWLSPSSTESRKWRVHVERSADSGVSWEHTRQINHTGELAAIQPSILTHAEGNLQLICRTPHKRMAESWSADGGRTWSELQLTNLENPNSGTDAVSLADGRQLLVYNPSSQRRTPLVVSLSHDGRNWQDCLVLADGFGEFSYPAVIQTDDGLVHITYSWNLSRIRHVVIDPKKLRYPRLTA</sequence>
<protein>
    <recommendedName>
        <fullName evidence="1">Sialidase domain-containing protein</fullName>
    </recommendedName>
</protein>
<accession>A0A3B0ZA16</accession>
<dbReference type="EMBL" id="UOFM01000225">
    <property type="protein sequence ID" value="VAW77516.1"/>
    <property type="molecule type" value="Genomic_DNA"/>
</dbReference>
<dbReference type="Gene3D" id="2.120.10.10">
    <property type="match status" value="1"/>
</dbReference>
<proteinExistence type="predicted"/>
<gene>
    <name evidence="2" type="ORF">MNBD_GAMMA14-788</name>
</gene>
<dbReference type="SUPFAM" id="SSF50939">
    <property type="entry name" value="Sialidases"/>
    <property type="match status" value="1"/>
</dbReference>
<dbReference type="InterPro" id="IPR036278">
    <property type="entry name" value="Sialidase_sf"/>
</dbReference>
<dbReference type="AlphaFoldDB" id="A0A3B0ZA16"/>
<dbReference type="Pfam" id="PF13088">
    <property type="entry name" value="BNR_2"/>
    <property type="match status" value="1"/>
</dbReference>